<gene>
    <name evidence="10" type="primary">gluQRS</name>
    <name evidence="10" type="ORF">ACFO4O_12030</name>
</gene>
<keyword evidence="11" id="KW-1185">Reference proteome</keyword>
<feature type="region of interest" description="Disordered" evidence="8">
    <location>
        <begin position="1"/>
        <end position="23"/>
    </location>
</feature>
<dbReference type="Pfam" id="PF00749">
    <property type="entry name" value="tRNA-synt_1c"/>
    <property type="match status" value="1"/>
</dbReference>
<dbReference type="InterPro" id="IPR000924">
    <property type="entry name" value="Glu/Gln-tRNA-synth"/>
</dbReference>
<evidence type="ECO:0000256" key="2">
    <source>
        <dbReference type="ARBA" id="ARBA00022723"/>
    </source>
</evidence>
<evidence type="ECO:0000256" key="1">
    <source>
        <dbReference type="ARBA" id="ARBA00022598"/>
    </source>
</evidence>
<evidence type="ECO:0000256" key="7">
    <source>
        <dbReference type="RuleBase" id="RU363037"/>
    </source>
</evidence>
<evidence type="ECO:0000259" key="9">
    <source>
        <dbReference type="Pfam" id="PF00749"/>
    </source>
</evidence>
<dbReference type="PRINTS" id="PR00987">
    <property type="entry name" value="TRNASYNTHGLU"/>
</dbReference>
<reference evidence="11" key="1">
    <citation type="journal article" date="2019" name="Int. J. Syst. Evol. Microbiol.">
        <title>The Global Catalogue of Microorganisms (GCM) 10K type strain sequencing project: providing services to taxonomists for standard genome sequencing and annotation.</title>
        <authorList>
            <consortium name="The Broad Institute Genomics Platform"/>
            <consortium name="The Broad Institute Genome Sequencing Center for Infectious Disease"/>
            <person name="Wu L."/>
            <person name="Ma J."/>
        </authorList>
    </citation>
    <scope>NUCLEOTIDE SEQUENCE [LARGE SCALE GENOMIC DNA]</scope>
    <source>
        <strain evidence="11">KACC 12507</strain>
    </source>
</reference>
<keyword evidence="2" id="KW-0479">Metal-binding</keyword>
<evidence type="ECO:0000256" key="3">
    <source>
        <dbReference type="ARBA" id="ARBA00022741"/>
    </source>
</evidence>
<dbReference type="PANTHER" id="PTHR43311:SF1">
    <property type="entry name" value="GLUTAMYL-Q TRNA(ASP) SYNTHETASE"/>
    <property type="match status" value="1"/>
</dbReference>
<dbReference type="InterPro" id="IPR014729">
    <property type="entry name" value="Rossmann-like_a/b/a_fold"/>
</dbReference>
<evidence type="ECO:0000313" key="11">
    <source>
        <dbReference type="Proteomes" id="UP001595897"/>
    </source>
</evidence>
<keyword evidence="5 7" id="KW-0067">ATP-binding</keyword>
<evidence type="ECO:0000256" key="5">
    <source>
        <dbReference type="ARBA" id="ARBA00022840"/>
    </source>
</evidence>
<dbReference type="EMBL" id="JBHSGU010000005">
    <property type="protein sequence ID" value="MFC4700892.1"/>
    <property type="molecule type" value="Genomic_DNA"/>
</dbReference>
<evidence type="ECO:0000256" key="6">
    <source>
        <dbReference type="ARBA" id="ARBA00023146"/>
    </source>
</evidence>
<evidence type="ECO:0000256" key="4">
    <source>
        <dbReference type="ARBA" id="ARBA00022833"/>
    </source>
</evidence>
<evidence type="ECO:0000313" key="10">
    <source>
        <dbReference type="EMBL" id="MFC4700892.1"/>
    </source>
</evidence>
<dbReference type="SUPFAM" id="SSF52374">
    <property type="entry name" value="Nucleotidylyl transferase"/>
    <property type="match status" value="1"/>
</dbReference>
<keyword evidence="1 7" id="KW-0436">Ligase</keyword>
<organism evidence="10 11">
    <name type="scientific">Glaciecola siphonariae</name>
    <dbReference type="NCBI Taxonomy" id="521012"/>
    <lineage>
        <taxon>Bacteria</taxon>
        <taxon>Pseudomonadati</taxon>
        <taxon>Pseudomonadota</taxon>
        <taxon>Gammaproteobacteria</taxon>
        <taxon>Alteromonadales</taxon>
        <taxon>Alteromonadaceae</taxon>
        <taxon>Glaciecola</taxon>
    </lineage>
</organism>
<dbReference type="PANTHER" id="PTHR43311">
    <property type="entry name" value="GLUTAMATE--TRNA LIGASE"/>
    <property type="match status" value="1"/>
</dbReference>
<feature type="domain" description="Glutamyl/glutaminyl-tRNA synthetase class Ib catalytic" evidence="9">
    <location>
        <begin position="24"/>
        <end position="317"/>
    </location>
</feature>
<dbReference type="InterPro" id="IPR022380">
    <property type="entry name" value="Glu-Q_tRNA(Asp)_Synthase"/>
</dbReference>
<keyword evidence="6 7" id="KW-0030">Aminoacyl-tRNA synthetase</keyword>
<keyword evidence="3 7" id="KW-0547">Nucleotide-binding</keyword>
<dbReference type="InterPro" id="IPR049940">
    <property type="entry name" value="GluQ/Sye"/>
</dbReference>
<feature type="compositionally biased region" description="Basic and acidic residues" evidence="8">
    <location>
        <begin position="1"/>
        <end position="17"/>
    </location>
</feature>
<evidence type="ECO:0000256" key="8">
    <source>
        <dbReference type="SAM" id="MobiDB-lite"/>
    </source>
</evidence>
<comment type="caution">
    <text evidence="10">The sequence shown here is derived from an EMBL/GenBank/DDBJ whole genome shotgun (WGS) entry which is preliminary data.</text>
</comment>
<name>A0ABV9LWH4_9ALTE</name>
<protein>
    <submittedName>
        <fullName evidence="10">tRNA glutamyl-Q(34) synthetase GluQRS</fullName>
    </submittedName>
</protein>
<dbReference type="InterPro" id="IPR020058">
    <property type="entry name" value="Glu/Gln-tRNA-synth_Ib_cat-dom"/>
</dbReference>
<sequence>MLRDAELTEQKNTKNDTNRPYIGRFAPSPSGPLHFGSLVCALASFLHARQASGTWLIRIEDIDTPRIDSAFSPIIIESLAAHGMHCDDVYPNLADAGACEPDENTKHKANGCIVYQSERHHLYQDTLNTLAASNSIYGCACSRKDIRSRASYYDQHCRDLGLSFEQHAVRWKNPCINSSFEDLHFGHLTVDPRMANEDPVLKRADGIYAYHLAVVADDIAQGVTHIVRGADLIDTTVLHIEMFKALGAQPPTYLHIPVAVSEAGQKLSKQHHAPAIDASRASDNLKSALMFLGMSTEQLSPISNTSDVSKIVSWAIDNWRPNMLPKQTEILTFQANNVYCVNNPPQSVQ</sequence>
<dbReference type="Gene3D" id="3.40.50.620">
    <property type="entry name" value="HUPs"/>
    <property type="match status" value="1"/>
</dbReference>
<dbReference type="NCBIfam" id="TIGR03838">
    <property type="entry name" value="queuosine_YadB"/>
    <property type="match status" value="1"/>
</dbReference>
<keyword evidence="7" id="KW-0648">Protein biosynthesis</keyword>
<keyword evidence="4" id="KW-0862">Zinc</keyword>
<dbReference type="RefSeq" id="WP_382408844.1">
    <property type="nucleotide sequence ID" value="NZ_JBHSGU010000005.1"/>
</dbReference>
<accession>A0ABV9LWH4</accession>
<dbReference type="Proteomes" id="UP001595897">
    <property type="component" value="Unassembled WGS sequence"/>
</dbReference>
<comment type="similarity">
    <text evidence="7">Belongs to the class-I aminoacyl-tRNA synthetase family.</text>
</comment>
<proteinExistence type="inferred from homology"/>